<reference evidence="4" key="1">
    <citation type="journal article" date="2019" name="Int. J. Syst. Evol. Microbiol.">
        <title>The Global Catalogue of Microorganisms (GCM) 10K type strain sequencing project: providing services to taxonomists for standard genome sequencing and annotation.</title>
        <authorList>
            <consortium name="The Broad Institute Genomics Platform"/>
            <consortium name="The Broad Institute Genome Sequencing Center for Infectious Disease"/>
            <person name="Wu L."/>
            <person name="Ma J."/>
        </authorList>
    </citation>
    <scope>NUCLEOTIDE SEQUENCE [LARGE SCALE GENOMIC DNA]</scope>
    <source>
        <strain evidence="4">NBRC 105830</strain>
    </source>
</reference>
<dbReference type="PANTHER" id="PTHR10803:SF31">
    <property type="entry name" value="ATPASE RV3679-RELATED"/>
    <property type="match status" value="1"/>
</dbReference>
<evidence type="ECO:0000313" key="3">
    <source>
        <dbReference type="EMBL" id="GMA21014.1"/>
    </source>
</evidence>
<dbReference type="InterPro" id="IPR025723">
    <property type="entry name" value="ArsA/GET3_ATPase-like"/>
</dbReference>
<dbReference type="RefSeq" id="WP_241441336.1">
    <property type="nucleotide sequence ID" value="NZ_BSUJ01000001.1"/>
</dbReference>
<organism evidence="3 4">
    <name type="scientific">Arsenicicoccus piscis</name>
    <dbReference type="NCBI Taxonomy" id="673954"/>
    <lineage>
        <taxon>Bacteria</taxon>
        <taxon>Bacillati</taxon>
        <taxon>Actinomycetota</taxon>
        <taxon>Actinomycetes</taxon>
        <taxon>Micrococcales</taxon>
        <taxon>Intrasporangiaceae</taxon>
        <taxon>Arsenicicoccus</taxon>
    </lineage>
</organism>
<dbReference type="SUPFAM" id="SSF52540">
    <property type="entry name" value="P-loop containing nucleoside triphosphate hydrolases"/>
    <property type="match status" value="1"/>
</dbReference>
<proteinExistence type="predicted"/>
<feature type="region of interest" description="Disordered" evidence="1">
    <location>
        <begin position="333"/>
        <end position="353"/>
    </location>
</feature>
<dbReference type="InterPro" id="IPR027417">
    <property type="entry name" value="P-loop_NTPase"/>
</dbReference>
<dbReference type="EMBL" id="BSUJ01000001">
    <property type="protein sequence ID" value="GMA21014.1"/>
    <property type="molecule type" value="Genomic_DNA"/>
</dbReference>
<dbReference type="InterPro" id="IPR016300">
    <property type="entry name" value="ATPase_ArsA/GET3"/>
</dbReference>
<dbReference type="Proteomes" id="UP001157109">
    <property type="component" value="Unassembled WGS sequence"/>
</dbReference>
<gene>
    <name evidence="3" type="ORF">GCM10025862_30350</name>
</gene>
<sequence>MTPSPDRVRLHVVTGKGGSGKTTVATALAMALARDGRTVLLVEVEERQGLAQTLDTPPLGPVERRVADGPGGAALWALSVEARASLLEYLQQFYRLGRAGSVLEKVGAIDFATTIAPGVRDVLLIGKVFEATRRTSGRPHPKGTPEHYDAIVLDAPPTGRITRFLSVNEQVADLAKAGPIHSQAGAITTLLHSDQTRVHVVTLLEEMPVQETVDAVAELREAGLPVGAVVVNQARAALLDEPDEVALLALADGTIDVPAVADAVGSVGIDDPQRVAGSLLDTARGYRDRLDLEAAQYDLLEQLGLPLVLLPLLPDGIDGGALAELADLLAEELDPEPDEDAGQLDLPENGLAR</sequence>
<feature type="domain" description="ArsA/GET3 Anion-transporting ATPase-like" evidence="2">
    <location>
        <begin position="10"/>
        <end position="173"/>
    </location>
</feature>
<evidence type="ECO:0000256" key="1">
    <source>
        <dbReference type="SAM" id="MobiDB-lite"/>
    </source>
</evidence>
<accession>A0ABQ6HTH9</accession>
<dbReference type="CDD" id="cd02035">
    <property type="entry name" value="ArsA"/>
    <property type="match status" value="1"/>
</dbReference>
<comment type="caution">
    <text evidence="3">The sequence shown here is derived from an EMBL/GenBank/DDBJ whole genome shotgun (WGS) entry which is preliminary data.</text>
</comment>
<name>A0ABQ6HTH9_9MICO</name>
<dbReference type="PANTHER" id="PTHR10803">
    <property type="entry name" value="ARSENICAL PUMP-DRIVING ATPASE ARSENITE-TRANSLOCATING ATPASE"/>
    <property type="match status" value="1"/>
</dbReference>
<evidence type="ECO:0000313" key="4">
    <source>
        <dbReference type="Proteomes" id="UP001157109"/>
    </source>
</evidence>
<evidence type="ECO:0000259" key="2">
    <source>
        <dbReference type="Pfam" id="PF02374"/>
    </source>
</evidence>
<protein>
    <submittedName>
        <fullName evidence="3">Anion transporter ATPase</fullName>
    </submittedName>
</protein>
<dbReference type="Gene3D" id="3.40.50.300">
    <property type="entry name" value="P-loop containing nucleotide triphosphate hydrolases"/>
    <property type="match status" value="1"/>
</dbReference>
<feature type="compositionally biased region" description="Acidic residues" evidence="1">
    <location>
        <begin position="333"/>
        <end position="342"/>
    </location>
</feature>
<dbReference type="Pfam" id="PF02374">
    <property type="entry name" value="ArsA_ATPase"/>
    <property type="match status" value="1"/>
</dbReference>
<keyword evidence="4" id="KW-1185">Reference proteome</keyword>